<keyword evidence="9" id="KW-1185">Reference proteome</keyword>
<feature type="domain" description="Methyltransferase small" evidence="6">
    <location>
        <begin position="124"/>
        <end position="206"/>
    </location>
</feature>
<comment type="caution">
    <text evidence="8">The sequence shown here is derived from an EMBL/GenBank/DDBJ whole genome shotgun (WGS) entry which is preliminary data.</text>
</comment>
<dbReference type="SUPFAM" id="SSF53335">
    <property type="entry name" value="S-adenosyl-L-methionine-dependent methyltransferases"/>
    <property type="match status" value="1"/>
</dbReference>
<dbReference type="InterPro" id="IPR050320">
    <property type="entry name" value="N5-glutamine_MTase"/>
</dbReference>
<dbReference type="Gene3D" id="1.10.8.10">
    <property type="entry name" value="DNA helicase RuvA subunit, C-terminal domain"/>
    <property type="match status" value="1"/>
</dbReference>
<dbReference type="GO" id="GO:0102559">
    <property type="term" value="F:peptide chain release factor N(5)-glutamine methyltransferase activity"/>
    <property type="evidence" value="ECO:0007669"/>
    <property type="project" value="UniProtKB-EC"/>
</dbReference>
<gene>
    <name evidence="8" type="primary">prmC</name>
    <name evidence="8" type="ORF">HPS55_09280</name>
</gene>
<dbReference type="GeneID" id="82157954"/>
<evidence type="ECO:0000256" key="2">
    <source>
        <dbReference type="ARBA" id="ARBA00022603"/>
    </source>
</evidence>
<organism evidence="8 9">
    <name type="scientific">Xylanibacter rodentium</name>
    <dbReference type="NCBI Taxonomy" id="2736289"/>
    <lineage>
        <taxon>Bacteria</taxon>
        <taxon>Pseudomonadati</taxon>
        <taxon>Bacteroidota</taxon>
        <taxon>Bacteroidia</taxon>
        <taxon>Bacteroidales</taxon>
        <taxon>Prevotellaceae</taxon>
        <taxon>Xylanibacter</taxon>
    </lineage>
</organism>
<evidence type="ECO:0000256" key="1">
    <source>
        <dbReference type="ARBA" id="ARBA00012771"/>
    </source>
</evidence>
<dbReference type="InterPro" id="IPR019874">
    <property type="entry name" value="RF_methyltr_PrmC"/>
</dbReference>
<keyword evidence="2 8" id="KW-0489">Methyltransferase</keyword>
<dbReference type="EMBL" id="JABKKE010000014">
    <property type="protein sequence ID" value="NPE14511.1"/>
    <property type="molecule type" value="Genomic_DNA"/>
</dbReference>
<dbReference type="PANTHER" id="PTHR18895:SF74">
    <property type="entry name" value="MTRF1L RELEASE FACTOR GLUTAMINE METHYLTRANSFERASE"/>
    <property type="match status" value="1"/>
</dbReference>
<proteinExistence type="predicted"/>
<sequence>MTYEDLWRPLAAIYGSGEAKAIVRYVLDVRFGMSTTDVYCGKVTQLSAEDCHELQKMTDRLMKAEPVQYVLGQADFCGRTMKVGPGVLIPRPETEELCEWIVSSNEKYRAPDTFSEKETCNIRPAILDIGTGSGCIAITLSLDIPSAKVSAWDISAEALSFARLNAAALCAEVTFETQDALVPPDDTARWDIIVSNPPYICQRERTDMERNVVDHEPHQALFVPDDDPLLFYSAIARYAARSLKRDGRLYFEINPLFAGDIQTMLHEYGFTMTETRSDSFGKERFIKGVITGRKQ</sequence>
<dbReference type="InterPro" id="IPR029063">
    <property type="entry name" value="SAM-dependent_MTases_sf"/>
</dbReference>
<dbReference type="InterPro" id="IPR040758">
    <property type="entry name" value="PrmC_N"/>
</dbReference>
<dbReference type="InterPro" id="IPR007848">
    <property type="entry name" value="Small_mtfrase_dom"/>
</dbReference>
<evidence type="ECO:0000256" key="5">
    <source>
        <dbReference type="ARBA" id="ARBA00048391"/>
    </source>
</evidence>
<dbReference type="NCBIfam" id="TIGR03534">
    <property type="entry name" value="RF_mod_PrmC"/>
    <property type="match status" value="1"/>
</dbReference>
<dbReference type="Proteomes" id="UP001193734">
    <property type="component" value="Unassembled WGS sequence"/>
</dbReference>
<dbReference type="PANTHER" id="PTHR18895">
    <property type="entry name" value="HEMK METHYLTRANSFERASE"/>
    <property type="match status" value="1"/>
</dbReference>
<protein>
    <recommendedName>
        <fullName evidence="1">peptide chain release factor N(5)-glutamine methyltransferase</fullName>
        <ecNumber evidence="1">2.1.1.297</ecNumber>
    </recommendedName>
</protein>
<name>A0ABX2AWP5_9BACT</name>
<dbReference type="PROSITE" id="PS00092">
    <property type="entry name" value="N6_MTASE"/>
    <property type="match status" value="1"/>
</dbReference>
<dbReference type="CDD" id="cd02440">
    <property type="entry name" value="AdoMet_MTases"/>
    <property type="match status" value="1"/>
</dbReference>
<dbReference type="NCBIfam" id="TIGR00536">
    <property type="entry name" value="hemK_fam"/>
    <property type="match status" value="1"/>
</dbReference>
<keyword evidence="4" id="KW-0949">S-adenosyl-L-methionine</keyword>
<evidence type="ECO:0000256" key="4">
    <source>
        <dbReference type="ARBA" id="ARBA00022691"/>
    </source>
</evidence>
<evidence type="ECO:0000259" key="6">
    <source>
        <dbReference type="Pfam" id="PF05175"/>
    </source>
</evidence>
<dbReference type="RefSeq" id="WP_172177913.1">
    <property type="nucleotide sequence ID" value="NZ_CASGIA010000016.1"/>
</dbReference>
<evidence type="ECO:0000256" key="3">
    <source>
        <dbReference type="ARBA" id="ARBA00022679"/>
    </source>
</evidence>
<feature type="domain" description="Release factor glutamine methyltransferase N-terminal" evidence="7">
    <location>
        <begin position="15"/>
        <end position="72"/>
    </location>
</feature>
<reference evidence="8 9" key="1">
    <citation type="submission" date="2020-05" db="EMBL/GenBank/DDBJ databases">
        <title>Distinct polysaccharide utilization as determinants for interspecies competition between intestinal Prevotella spp.</title>
        <authorList>
            <person name="Galvez E.J.C."/>
            <person name="Iljazovic A."/>
            <person name="Strowig T."/>
        </authorList>
    </citation>
    <scope>NUCLEOTIDE SEQUENCE [LARGE SCALE GENOMIC DNA]</scope>
    <source>
        <strain evidence="8 9">PROD</strain>
    </source>
</reference>
<comment type="catalytic activity">
    <reaction evidence="5">
        <text>L-glutaminyl-[peptide chain release factor] + S-adenosyl-L-methionine = N(5)-methyl-L-glutaminyl-[peptide chain release factor] + S-adenosyl-L-homocysteine + H(+)</text>
        <dbReference type="Rhea" id="RHEA:42896"/>
        <dbReference type="Rhea" id="RHEA-COMP:10271"/>
        <dbReference type="Rhea" id="RHEA-COMP:10272"/>
        <dbReference type="ChEBI" id="CHEBI:15378"/>
        <dbReference type="ChEBI" id="CHEBI:30011"/>
        <dbReference type="ChEBI" id="CHEBI:57856"/>
        <dbReference type="ChEBI" id="CHEBI:59789"/>
        <dbReference type="ChEBI" id="CHEBI:61891"/>
        <dbReference type="EC" id="2.1.1.297"/>
    </reaction>
</comment>
<dbReference type="Pfam" id="PF05175">
    <property type="entry name" value="MTS"/>
    <property type="match status" value="1"/>
</dbReference>
<dbReference type="Pfam" id="PF17827">
    <property type="entry name" value="PrmC_N"/>
    <property type="match status" value="1"/>
</dbReference>
<keyword evidence="3 8" id="KW-0808">Transferase</keyword>
<dbReference type="EC" id="2.1.1.297" evidence="1"/>
<accession>A0ABX2AWP5</accession>
<dbReference type="InterPro" id="IPR002052">
    <property type="entry name" value="DNA_methylase_N6_adenine_CS"/>
</dbReference>
<dbReference type="GO" id="GO:0032259">
    <property type="term" value="P:methylation"/>
    <property type="evidence" value="ECO:0007669"/>
    <property type="project" value="UniProtKB-KW"/>
</dbReference>
<dbReference type="InterPro" id="IPR004556">
    <property type="entry name" value="HemK-like"/>
</dbReference>
<evidence type="ECO:0000313" key="9">
    <source>
        <dbReference type="Proteomes" id="UP001193734"/>
    </source>
</evidence>
<dbReference type="Gene3D" id="3.40.50.150">
    <property type="entry name" value="Vaccinia Virus protein VP39"/>
    <property type="match status" value="1"/>
</dbReference>
<evidence type="ECO:0000313" key="8">
    <source>
        <dbReference type="EMBL" id="NPE14511.1"/>
    </source>
</evidence>
<evidence type="ECO:0000259" key="7">
    <source>
        <dbReference type="Pfam" id="PF17827"/>
    </source>
</evidence>